<evidence type="ECO:0000313" key="1">
    <source>
        <dbReference type="EMBL" id="CRZ09678.1"/>
    </source>
</evidence>
<accession>A0A0H5R6A7</accession>
<proteinExistence type="predicted"/>
<reference evidence="1" key="1">
    <citation type="submission" date="2015-04" db="EMBL/GenBank/DDBJ databases">
        <title>The genome sequence of the plant pathogenic Rhizarian Plasmodiophora brassicae reveals insights in its biotrophic life cycle and the origin of chitin synthesis.</title>
        <authorList>
            <person name="Schwelm A."/>
            <person name="Fogelqvist J."/>
            <person name="Knaust A."/>
            <person name="Julke S."/>
            <person name="Lilja T."/>
            <person name="Dhandapani V."/>
            <person name="Bonilla-Rosso G."/>
            <person name="Karlsson M."/>
            <person name="Shevchenko A."/>
            <person name="Choi S.R."/>
            <person name="Kim H.G."/>
            <person name="Park J.Y."/>
            <person name="Lim Y.P."/>
            <person name="Ludwig-Muller J."/>
            <person name="Dixelius C."/>
        </authorList>
    </citation>
    <scope>NUCLEOTIDE SEQUENCE</scope>
    <source>
        <tissue evidence="1">Potato root galls</tissue>
    </source>
</reference>
<dbReference type="AlphaFoldDB" id="A0A0H5R6A7"/>
<organism evidence="1">
    <name type="scientific">Spongospora subterranea</name>
    <dbReference type="NCBI Taxonomy" id="70186"/>
    <lineage>
        <taxon>Eukaryota</taxon>
        <taxon>Sar</taxon>
        <taxon>Rhizaria</taxon>
        <taxon>Endomyxa</taxon>
        <taxon>Phytomyxea</taxon>
        <taxon>Plasmodiophorida</taxon>
        <taxon>Plasmodiophoridae</taxon>
        <taxon>Spongospora</taxon>
    </lineage>
</organism>
<sequence>MADLEQVQVGITRALQSIDVNLAEAAVVATSLKRSTQAYGDALRSANFHLQKWNTFFQMYNTTIMTDNHKTHDSDQSFNSTCTSEPPPAFTADQQTHPTLVTTPAPFLHCIERGSSVTPDITSPPITSLRQAPSDLLLHELSLDTPSRPIKSALDLDISLISTIDTPHTDAHSTPIAHDIFTPRSLTLPSSPSTPASFSIPYNQKRLTDLSDLVESRCASPAKHSDVPHFSTENIPPNTDIRLQSSSITLNLQKLPTIYRSGIARQQITELFNCLKSKSAPMNLSTLAVVLDQNEEVLNLLLDILQNRLFITSSMVDGVRHWMISS</sequence>
<name>A0A0H5R6A7_9EUKA</name>
<protein>
    <submittedName>
        <fullName evidence="1">Uncharacterized protein</fullName>
    </submittedName>
</protein>
<dbReference type="EMBL" id="HACM01009236">
    <property type="protein sequence ID" value="CRZ09678.1"/>
    <property type="molecule type" value="Transcribed_RNA"/>
</dbReference>